<evidence type="ECO:0000256" key="1">
    <source>
        <dbReference type="SAM" id="MobiDB-lite"/>
    </source>
</evidence>
<evidence type="ECO:0000313" key="4">
    <source>
        <dbReference type="EMBL" id="TLQ21139.1"/>
    </source>
</evidence>
<dbReference type="EMBL" id="VBSX01000001">
    <property type="protein sequence ID" value="TLQ21139.1"/>
    <property type="molecule type" value="Genomic_DNA"/>
</dbReference>
<keyword evidence="3" id="KW-0732">Signal</keyword>
<feature type="compositionally biased region" description="Low complexity" evidence="1">
    <location>
        <begin position="93"/>
        <end position="112"/>
    </location>
</feature>
<dbReference type="Proteomes" id="UP000305100">
    <property type="component" value="Unassembled WGS sequence"/>
</dbReference>
<feature type="region of interest" description="Disordered" evidence="1">
    <location>
        <begin position="175"/>
        <end position="222"/>
    </location>
</feature>
<feature type="compositionally biased region" description="Low complexity" evidence="1">
    <location>
        <begin position="188"/>
        <end position="204"/>
    </location>
</feature>
<evidence type="ECO:0000256" key="2">
    <source>
        <dbReference type="SAM" id="Phobius"/>
    </source>
</evidence>
<feature type="region of interest" description="Disordered" evidence="1">
    <location>
        <begin position="31"/>
        <end position="161"/>
    </location>
</feature>
<dbReference type="AlphaFoldDB" id="A0A5R9CYW7"/>
<reference evidence="4 5" key="1">
    <citation type="submission" date="2019-05" db="EMBL/GenBank/DDBJ databases">
        <title>The metagenome of a microbial culture collection derived from dairy environment covers the genomic content of the human microbiome.</title>
        <authorList>
            <person name="Roder T."/>
            <person name="Wuthrich D."/>
            <person name="Sattari Z."/>
            <person name="Von Ah U."/>
            <person name="Bar C."/>
            <person name="Ronchi F."/>
            <person name="Macpherson A.J."/>
            <person name="Ganal-Vonarburg S.C."/>
            <person name="Bruggmann R."/>
            <person name="Vergeres G."/>
        </authorList>
    </citation>
    <scope>NUCLEOTIDE SEQUENCE [LARGE SCALE GENOMIC DNA]</scope>
    <source>
        <strain evidence="4 5">FAM 1079</strain>
    </source>
</reference>
<evidence type="ECO:0000313" key="5">
    <source>
        <dbReference type="Proteomes" id="UP000305100"/>
    </source>
</evidence>
<sequence>MNWKFKYRWSVMASSIILAFFSFGVGGNAKADSSSTNVQTPVSTQTTSASSSSASTIDNSSLHTGESNQWSLESSSQSSSSNSDKAAVPSWNSVDPAADANSSSDSSSSSASGGTTTTYGNADDNNVNSSSSSATDTASSSTPSSEPMLGLGDKGSAGAGTDADKVVKSIINRVVPGGGLDNTKPDVSGTAASSSSQSDPAGIATNATANGQSAGNQQSSTGVIGQAANQTAIEQPKAANAIAHNSFANRVSKSDADSPKKNTTKLVSFDTYSNIFYKQALSKRNNPGKFTTSKGKKVTITTPVSNVKYSDHDVNGVVETLPVIITLSIIGIVALSFIVFDPLRFIFR</sequence>
<keyword evidence="2" id="KW-0812">Transmembrane</keyword>
<comment type="caution">
    <text evidence="4">The sequence shown here is derived from an EMBL/GenBank/DDBJ whole genome shotgun (WGS) entry which is preliminary data.</text>
</comment>
<feature type="chain" id="PRO_5024417817" evidence="3">
    <location>
        <begin position="32"/>
        <end position="348"/>
    </location>
</feature>
<protein>
    <submittedName>
        <fullName evidence="4">Uncharacterized protein</fullName>
    </submittedName>
</protein>
<keyword evidence="2" id="KW-0472">Membrane</keyword>
<evidence type="ECO:0000256" key="3">
    <source>
        <dbReference type="SAM" id="SignalP"/>
    </source>
</evidence>
<feature type="compositionally biased region" description="Low complexity" evidence="1">
    <location>
        <begin position="33"/>
        <end position="83"/>
    </location>
</feature>
<organism evidence="4 5">
    <name type="scientific">Lentilactobacillus parafarraginis</name>
    <dbReference type="NCBI Taxonomy" id="390842"/>
    <lineage>
        <taxon>Bacteria</taxon>
        <taxon>Bacillati</taxon>
        <taxon>Bacillota</taxon>
        <taxon>Bacilli</taxon>
        <taxon>Lactobacillales</taxon>
        <taxon>Lactobacillaceae</taxon>
        <taxon>Lentilactobacillus</taxon>
    </lineage>
</organism>
<proteinExistence type="predicted"/>
<dbReference type="OrthoDB" id="2329886at2"/>
<accession>A0A5R9CYW7</accession>
<feature type="compositionally biased region" description="Low complexity" evidence="1">
    <location>
        <begin position="122"/>
        <end position="145"/>
    </location>
</feature>
<feature type="transmembrane region" description="Helical" evidence="2">
    <location>
        <begin position="321"/>
        <end position="340"/>
    </location>
</feature>
<feature type="compositionally biased region" description="Polar residues" evidence="1">
    <location>
        <begin position="205"/>
        <end position="222"/>
    </location>
</feature>
<name>A0A5R9CYW7_9LACO</name>
<keyword evidence="2" id="KW-1133">Transmembrane helix</keyword>
<feature type="signal peptide" evidence="3">
    <location>
        <begin position="1"/>
        <end position="31"/>
    </location>
</feature>
<gene>
    <name evidence="4" type="ORF">FEZ41_00120</name>
</gene>